<name>A0A1G5C5Z3_9HYPH</name>
<reference evidence="1 2" key="1">
    <citation type="submission" date="2016-10" db="EMBL/GenBank/DDBJ databases">
        <authorList>
            <person name="de Groot N.N."/>
        </authorList>
    </citation>
    <scope>NUCLEOTIDE SEQUENCE [LARGE SCALE GENOMIC DNA]</scope>
    <source>
        <strain evidence="1 2">CGMCC 1.7666</strain>
    </source>
</reference>
<evidence type="ECO:0000313" key="2">
    <source>
        <dbReference type="Proteomes" id="UP000199569"/>
    </source>
</evidence>
<evidence type="ECO:0008006" key="3">
    <source>
        <dbReference type="Google" id="ProtNLM"/>
    </source>
</evidence>
<dbReference type="OrthoDB" id="9809136at2"/>
<accession>A0A1G5C5Z3</accession>
<dbReference type="InterPro" id="IPR009964">
    <property type="entry name" value="DUF1491"/>
</dbReference>
<dbReference type="Proteomes" id="UP000199569">
    <property type="component" value="Unassembled WGS sequence"/>
</dbReference>
<dbReference type="Pfam" id="PF07372">
    <property type="entry name" value="DUF1491"/>
    <property type="match status" value="1"/>
</dbReference>
<organism evidence="1 2">
    <name type="scientific">Microvirga guangxiensis</name>
    <dbReference type="NCBI Taxonomy" id="549386"/>
    <lineage>
        <taxon>Bacteria</taxon>
        <taxon>Pseudomonadati</taxon>
        <taxon>Pseudomonadota</taxon>
        <taxon>Alphaproteobacteria</taxon>
        <taxon>Hyphomicrobiales</taxon>
        <taxon>Methylobacteriaceae</taxon>
        <taxon>Microvirga</taxon>
    </lineage>
</organism>
<keyword evidence="2" id="KW-1185">Reference proteome</keyword>
<evidence type="ECO:0000313" key="1">
    <source>
        <dbReference type="EMBL" id="SCX97758.1"/>
    </source>
</evidence>
<dbReference type="Gene3D" id="3.40.1530.20">
    <property type="entry name" value="Protein of unknown function (DUF1491)"/>
    <property type="match status" value="1"/>
</dbReference>
<proteinExistence type="predicted"/>
<protein>
    <recommendedName>
        <fullName evidence="3">DUF1491 domain-containing protein</fullName>
    </recommendedName>
</protein>
<dbReference type="AlphaFoldDB" id="A0A1G5C5Z3"/>
<dbReference type="EMBL" id="FMVJ01000002">
    <property type="protein sequence ID" value="SCX97758.1"/>
    <property type="molecule type" value="Genomic_DNA"/>
</dbReference>
<dbReference type="RefSeq" id="WP_091129160.1">
    <property type="nucleotide sequence ID" value="NZ_FMVJ01000002.1"/>
</dbReference>
<gene>
    <name evidence="1" type="ORF">SAMN02927923_00458</name>
</gene>
<sequence length="113" mass="12723">MARLRSDFWVSAYLRRCGVEGVDAALRKRGSAEAGAIFVKVDHLDGTASLYGPAPQLFVEDTSERLFAPILQDVMPLDVEERMAKELRFDSDLWLVEVDDREGRHFLDLAPDA</sequence>
<dbReference type="STRING" id="549386.SAMN02927923_00458"/>